<organism evidence="2 3">
    <name type="scientific">Amycolatopsis saalfeldensis</name>
    <dbReference type="NCBI Taxonomy" id="394193"/>
    <lineage>
        <taxon>Bacteria</taxon>
        <taxon>Bacillati</taxon>
        <taxon>Actinomycetota</taxon>
        <taxon>Actinomycetes</taxon>
        <taxon>Pseudonocardiales</taxon>
        <taxon>Pseudonocardiaceae</taxon>
        <taxon>Amycolatopsis</taxon>
    </lineage>
</organism>
<feature type="domain" description="HTH cro/C1-type" evidence="1">
    <location>
        <begin position="27"/>
        <end position="81"/>
    </location>
</feature>
<dbReference type="InterPro" id="IPR010982">
    <property type="entry name" value="Lambda_DNA-bd_dom_sf"/>
</dbReference>
<dbReference type="OrthoDB" id="3865941at2"/>
<evidence type="ECO:0000259" key="1">
    <source>
        <dbReference type="PROSITE" id="PS50943"/>
    </source>
</evidence>
<accession>A0A1H8Y4S6</accession>
<reference evidence="2 3" key="1">
    <citation type="submission" date="2016-10" db="EMBL/GenBank/DDBJ databases">
        <authorList>
            <person name="de Groot N.N."/>
        </authorList>
    </citation>
    <scope>NUCLEOTIDE SEQUENCE [LARGE SCALE GENOMIC DNA]</scope>
    <source>
        <strain evidence="2 3">DSM 44993</strain>
    </source>
</reference>
<evidence type="ECO:0000313" key="2">
    <source>
        <dbReference type="EMBL" id="SEP46548.1"/>
    </source>
</evidence>
<dbReference type="STRING" id="394193.SAMN04489732_110282"/>
<evidence type="ECO:0000313" key="3">
    <source>
        <dbReference type="Proteomes" id="UP000198582"/>
    </source>
</evidence>
<dbReference type="Pfam" id="PF13560">
    <property type="entry name" value="HTH_31"/>
    <property type="match status" value="1"/>
</dbReference>
<dbReference type="InterPro" id="IPR001387">
    <property type="entry name" value="Cro/C1-type_HTH"/>
</dbReference>
<protein>
    <submittedName>
        <fullName evidence="2">Helix-turn-helix domain-containing protein</fullName>
    </submittedName>
</protein>
<dbReference type="Gene3D" id="1.10.260.40">
    <property type="entry name" value="lambda repressor-like DNA-binding domains"/>
    <property type="match status" value="1"/>
</dbReference>
<sequence length="466" mass="48974">MDALHPFWSSPEVLRAAADGRYGLLARAVREARHQTLAQVAARCHLSVSTLSRMETGQRKLIDVRYLRTLSDVLAIPPHLFGLAPVVTGAAETHDRAWPVTVGATTSGEQGGDEAMRRRQVLAGLVGFTIAGALPGTARAASAEESLEALLLAKSTLPATPVPLVTLHLALEQAQQAFERCEYSELTGALPRLIAAAHASRDAAAGQLRERMSAALARAYLLGSELATKRHRDTVARVAADRSHAAAEESGDLLTIAASSRTMAIAMRRDALGAPERIERDAGLTGAITMLTKTALDLGADHGDPQAPLLATYGSLLCAASYSAAQNGNTAQAVSLIEEAEHAARRLPGTVGGTGTAQFSETTVAVYRIGVHTALGDSAKALSYFASVVPGRLPTAERRARSYVDGARAWKDHGNLDQASSALNMAFACAPQEIQRPSVRDLITTMLDTPGRTSADLPALAAHAGL</sequence>
<name>A0A1H8Y4S6_9PSEU</name>
<dbReference type="GO" id="GO:0003677">
    <property type="term" value="F:DNA binding"/>
    <property type="evidence" value="ECO:0007669"/>
    <property type="project" value="InterPro"/>
</dbReference>
<dbReference type="EMBL" id="FOEF01000010">
    <property type="protein sequence ID" value="SEP46548.1"/>
    <property type="molecule type" value="Genomic_DNA"/>
</dbReference>
<keyword evidence="3" id="KW-1185">Reference proteome</keyword>
<dbReference type="RefSeq" id="WP_091619780.1">
    <property type="nucleotide sequence ID" value="NZ_FOEF01000010.1"/>
</dbReference>
<dbReference type="AlphaFoldDB" id="A0A1H8Y4S6"/>
<dbReference type="Proteomes" id="UP000198582">
    <property type="component" value="Unassembled WGS sequence"/>
</dbReference>
<dbReference type="SUPFAM" id="SSF47413">
    <property type="entry name" value="lambda repressor-like DNA-binding domains"/>
    <property type="match status" value="1"/>
</dbReference>
<proteinExistence type="predicted"/>
<gene>
    <name evidence="2" type="ORF">SAMN04489732_110282</name>
</gene>
<dbReference type="CDD" id="cd00093">
    <property type="entry name" value="HTH_XRE"/>
    <property type="match status" value="1"/>
</dbReference>
<dbReference type="PROSITE" id="PS50943">
    <property type="entry name" value="HTH_CROC1"/>
    <property type="match status" value="1"/>
</dbReference>
<dbReference type="SMART" id="SM00530">
    <property type="entry name" value="HTH_XRE"/>
    <property type="match status" value="1"/>
</dbReference>